<evidence type="ECO:0000313" key="2">
    <source>
        <dbReference type="EMBL" id="RBP68456.1"/>
    </source>
</evidence>
<dbReference type="InterPro" id="IPR025391">
    <property type="entry name" value="DUF4123"/>
</dbReference>
<dbReference type="Proteomes" id="UP000253065">
    <property type="component" value="Unassembled WGS sequence"/>
</dbReference>
<keyword evidence="5" id="KW-1185">Reference proteome</keyword>
<accession>A0A368UQ37</accession>
<feature type="domain" description="DUF4123" evidence="1">
    <location>
        <begin position="21"/>
        <end position="132"/>
    </location>
</feature>
<dbReference type="Proteomes" id="UP000252795">
    <property type="component" value="Unassembled WGS sequence"/>
</dbReference>
<protein>
    <submittedName>
        <fullName evidence="3">Uncharacterized protein DUF4123</fullName>
    </submittedName>
</protein>
<proteinExistence type="predicted"/>
<evidence type="ECO:0000313" key="4">
    <source>
        <dbReference type="Proteomes" id="UP000252795"/>
    </source>
</evidence>
<reference evidence="3 4" key="1">
    <citation type="submission" date="2018-07" db="EMBL/GenBank/DDBJ databases">
        <title>Freshwater and sediment microbial communities from various areas in North America, analyzing microbe dynamics in response to fracking.</title>
        <authorList>
            <person name="Lamendella R."/>
        </authorList>
    </citation>
    <scope>NUCLEOTIDE SEQUENCE [LARGE SCALE GENOMIC DNA]</scope>
    <source>
        <strain evidence="3 4">114E</strain>
        <strain evidence="2 5">114E_o</strain>
    </source>
</reference>
<dbReference type="Pfam" id="PF13503">
    <property type="entry name" value="DUF4123"/>
    <property type="match status" value="1"/>
</dbReference>
<gene>
    <name evidence="3" type="ORF">DET51_1232</name>
    <name evidence="2" type="ORF">DET64_1232</name>
</gene>
<evidence type="ECO:0000259" key="1">
    <source>
        <dbReference type="Pfam" id="PF13503"/>
    </source>
</evidence>
<name>A0A368UQ37_MARNT</name>
<sequence>MLQASTVSESLQPLPPAEHMFLVFDGACSKHGLRSWYELGLDVCPLMVLKDGVYDGVSALGPMIADLKASTVLKALWENNHPIMRRASVYHTSYDEIGLLEFLRARVQVIMPEELSAWLRLGDARVISRLAEADGRFPPQFWSGVGSIFFQSETASITRYQPTRASEDNASDERALLSQKVVPHFHFGSDLLSALGSSNDLKHREVL</sequence>
<dbReference type="EMBL" id="QPJB01000023">
    <property type="protein sequence ID" value="RCW29504.1"/>
    <property type="molecule type" value="Genomic_DNA"/>
</dbReference>
<dbReference type="EMBL" id="QNSA01000023">
    <property type="protein sequence ID" value="RBP68456.1"/>
    <property type="molecule type" value="Genomic_DNA"/>
</dbReference>
<evidence type="ECO:0000313" key="5">
    <source>
        <dbReference type="Proteomes" id="UP000253065"/>
    </source>
</evidence>
<dbReference type="AlphaFoldDB" id="A0A368UQ37"/>
<comment type="caution">
    <text evidence="3">The sequence shown here is derived from an EMBL/GenBank/DDBJ whole genome shotgun (WGS) entry which is preliminary data.</text>
</comment>
<organism evidence="3 4">
    <name type="scientific">Marinobacter nauticus</name>
    <name type="common">Marinobacter hydrocarbonoclasticus</name>
    <name type="synonym">Marinobacter aquaeolei</name>
    <dbReference type="NCBI Taxonomy" id="2743"/>
    <lineage>
        <taxon>Bacteria</taxon>
        <taxon>Pseudomonadati</taxon>
        <taxon>Pseudomonadota</taxon>
        <taxon>Gammaproteobacteria</taxon>
        <taxon>Pseudomonadales</taxon>
        <taxon>Marinobacteraceae</taxon>
        <taxon>Marinobacter</taxon>
    </lineage>
</organism>
<evidence type="ECO:0000313" key="3">
    <source>
        <dbReference type="EMBL" id="RCW29504.1"/>
    </source>
</evidence>